<feature type="transmembrane region" description="Helical" evidence="1">
    <location>
        <begin position="324"/>
        <end position="343"/>
    </location>
</feature>
<protein>
    <submittedName>
        <fullName evidence="2">Sodium:glutamate symporter</fullName>
    </submittedName>
</protein>
<dbReference type="AlphaFoldDB" id="A0A921KEM2"/>
<proteinExistence type="predicted"/>
<name>A0A921KEM2_SPOPS</name>
<feature type="transmembrane region" description="Helical" evidence="1">
    <location>
        <begin position="66"/>
        <end position="83"/>
    </location>
</feature>
<reference evidence="2" key="1">
    <citation type="journal article" date="2021" name="PeerJ">
        <title>Extensive microbial diversity within the chicken gut microbiome revealed by metagenomics and culture.</title>
        <authorList>
            <person name="Gilroy R."/>
            <person name="Ravi A."/>
            <person name="Getino M."/>
            <person name="Pursley I."/>
            <person name="Horton D.L."/>
            <person name="Alikhan N.F."/>
            <person name="Baker D."/>
            <person name="Gharbi K."/>
            <person name="Hall N."/>
            <person name="Watson M."/>
            <person name="Adriaenssens E.M."/>
            <person name="Foster-Nyarko E."/>
            <person name="Jarju S."/>
            <person name="Secka A."/>
            <person name="Antonio M."/>
            <person name="Oren A."/>
            <person name="Chaudhuri R.R."/>
            <person name="La Ragione R."/>
            <person name="Hildebrand F."/>
            <person name="Pallen M.J."/>
        </authorList>
    </citation>
    <scope>NUCLEOTIDE SEQUENCE</scope>
    <source>
        <strain evidence="2">CHK171-7178</strain>
    </source>
</reference>
<feature type="transmembrane region" description="Helical" evidence="1">
    <location>
        <begin position="232"/>
        <end position="249"/>
    </location>
</feature>
<feature type="transmembrane region" description="Helical" evidence="1">
    <location>
        <begin position="164"/>
        <end position="184"/>
    </location>
</feature>
<evidence type="ECO:0000256" key="1">
    <source>
        <dbReference type="SAM" id="Phobius"/>
    </source>
</evidence>
<evidence type="ECO:0000313" key="2">
    <source>
        <dbReference type="EMBL" id="HJF33358.1"/>
    </source>
</evidence>
<feature type="transmembrane region" description="Helical" evidence="1">
    <location>
        <begin position="131"/>
        <end position="152"/>
    </location>
</feature>
<dbReference type="GO" id="GO:0015501">
    <property type="term" value="F:glutamate:sodium symporter activity"/>
    <property type="evidence" value="ECO:0007669"/>
    <property type="project" value="InterPro"/>
</dbReference>
<keyword evidence="1" id="KW-1133">Transmembrane helix</keyword>
<gene>
    <name evidence="2" type="ORF">K8V56_16465</name>
</gene>
<feature type="transmembrane region" description="Helical" evidence="1">
    <location>
        <begin position="355"/>
        <end position="376"/>
    </location>
</feature>
<feature type="transmembrane region" description="Helical" evidence="1">
    <location>
        <begin position="388"/>
        <end position="410"/>
    </location>
</feature>
<feature type="transmembrane region" description="Helical" evidence="1">
    <location>
        <begin position="6"/>
        <end position="25"/>
    </location>
</feature>
<feature type="transmembrane region" description="Helical" evidence="1">
    <location>
        <begin position="416"/>
        <end position="434"/>
    </location>
</feature>
<dbReference type="InterPro" id="IPR004445">
    <property type="entry name" value="GltS"/>
</dbReference>
<dbReference type="Pfam" id="PF03616">
    <property type="entry name" value="Glt_symporter"/>
    <property type="match status" value="1"/>
</dbReference>
<accession>A0A921KEM2</accession>
<feature type="transmembrane region" description="Helical" evidence="1">
    <location>
        <begin position="104"/>
        <end position="125"/>
    </location>
</feature>
<dbReference type="Proteomes" id="UP000698173">
    <property type="component" value="Unassembled WGS sequence"/>
</dbReference>
<organism evidence="2 3">
    <name type="scientific">Sporosarcina psychrophila</name>
    <name type="common">Bacillus psychrophilus</name>
    <dbReference type="NCBI Taxonomy" id="1476"/>
    <lineage>
        <taxon>Bacteria</taxon>
        <taxon>Bacillati</taxon>
        <taxon>Bacillota</taxon>
        <taxon>Bacilli</taxon>
        <taxon>Bacillales</taxon>
        <taxon>Caryophanaceae</taxon>
        <taxon>Sporosarcina</taxon>
    </lineage>
</organism>
<sequence>MDFSPWVLFTDIGLISLLLLAGTIIRAKVKFVQQMFLPASIIAGLLALLLGPNGFGVLPFSEQMKVYPAILIAVIFGTLPLLSPRIDWNAIKTRVGSMWSYSQIAMVLMWGGGLLFALLLINPFWDVHDGFGLLLAAGFVGGHGTAAAIGATFEQNGWEEATSLAMTSATVGIMSAILIGILFIKWGSSKGHTSFLASFKDLPDEMRTGLIPPESRTKSETDTVSSISIDPYVFHLSIITIIAMGGYYLSQLGAMLLPSVVIPAFSLAFLVGLFVKKILNSTGTEKYVSNDVVSRISGSATDILVAFGIGSISVSVVLDYAVPLILLFVFGLVYAFLFFAVFSKKFFSQYWFEKGIFTWGWTTGTVAMGMALLRIVDPKSESKTLDDYSLAYIPIAPVEIMLVTFAPMLVLNSQGFVFVAITFVFSFVIYLMAVKYKWLNKKG</sequence>
<keyword evidence="1" id="KW-0812">Transmembrane</keyword>
<comment type="caution">
    <text evidence="2">The sequence shown here is derived from an EMBL/GenBank/DDBJ whole genome shotgun (WGS) entry which is preliminary data.</text>
</comment>
<feature type="transmembrane region" description="Helical" evidence="1">
    <location>
        <begin position="37"/>
        <end position="60"/>
    </location>
</feature>
<dbReference type="PANTHER" id="PTHR36178">
    <property type="entry name" value="SLR0625 PROTEIN"/>
    <property type="match status" value="1"/>
</dbReference>
<reference evidence="2" key="2">
    <citation type="submission" date="2021-09" db="EMBL/GenBank/DDBJ databases">
        <authorList>
            <person name="Gilroy R."/>
        </authorList>
    </citation>
    <scope>NUCLEOTIDE SEQUENCE</scope>
    <source>
        <strain evidence="2">CHK171-7178</strain>
    </source>
</reference>
<dbReference type="GO" id="GO:0016020">
    <property type="term" value="C:membrane"/>
    <property type="evidence" value="ECO:0007669"/>
    <property type="project" value="InterPro"/>
</dbReference>
<dbReference type="GO" id="GO:0015813">
    <property type="term" value="P:L-glutamate transmembrane transport"/>
    <property type="evidence" value="ECO:0007669"/>
    <property type="project" value="InterPro"/>
</dbReference>
<feature type="transmembrane region" description="Helical" evidence="1">
    <location>
        <begin position="256"/>
        <end position="275"/>
    </location>
</feature>
<keyword evidence="1" id="KW-0472">Membrane</keyword>
<dbReference type="PANTHER" id="PTHR36178:SF1">
    <property type="entry name" value="SODIUM_GLUTAMATE SYMPORTER"/>
    <property type="match status" value="1"/>
</dbReference>
<dbReference type="EMBL" id="DYWT01000255">
    <property type="protein sequence ID" value="HJF33358.1"/>
    <property type="molecule type" value="Genomic_DNA"/>
</dbReference>
<evidence type="ECO:0000313" key="3">
    <source>
        <dbReference type="Proteomes" id="UP000698173"/>
    </source>
</evidence>